<dbReference type="EMBL" id="HG793147">
    <property type="protein sequence ID" value="CRL25227.1"/>
    <property type="molecule type" value="Genomic_DNA"/>
</dbReference>
<evidence type="ECO:0000313" key="1">
    <source>
        <dbReference type="EMBL" id="CRL25227.1"/>
    </source>
</evidence>
<protein>
    <submittedName>
        <fullName evidence="1">Str. FM013</fullName>
    </submittedName>
</protein>
<organism evidence="1 2">
    <name type="scientific">Penicillium camemberti (strain FM 013)</name>
    <dbReference type="NCBI Taxonomy" id="1429867"/>
    <lineage>
        <taxon>Eukaryota</taxon>
        <taxon>Fungi</taxon>
        <taxon>Dikarya</taxon>
        <taxon>Ascomycota</taxon>
        <taxon>Pezizomycotina</taxon>
        <taxon>Eurotiomycetes</taxon>
        <taxon>Eurotiomycetidae</taxon>
        <taxon>Eurotiales</taxon>
        <taxon>Aspergillaceae</taxon>
        <taxon>Penicillium</taxon>
    </lineage>
</organism>
<name>A0A0G4PFZ8_PENC3</name>
<dbReference type="AlphaFoldDB" id="A0A0G4PFZ8"/>
<sequence length="57" mass="6018">MAATAVPIILSEFNATITPGWEPAFSFHFPSFCLSTINSATFLGGETLASAIPNDLE</sequence>
<evidence type="ECO:0000313" key="2">
    <source>
        <dbReference type="Proteomes" id="UP000053732"/>
    </source>
</evidence>
<dbReference type="Proteomes" id="UP000053732">
    <property type="component" value="Unassembled WGS sequence"/>
</dbReference>
<gene>
    <name evidence="1" type="ORF">PCAMFM013_S014g000123</name>
</gene>
<proteinExistence type="predicted"/>
<accession>A0A0G4PFZ8</accession>
<reference evidence="1 2" key="1">
    <citation type="journal article" date="2014" name="Nat. Commun.">
        <title>Multiple recent horizontal transfers of a large genomic region in cheese making fungi.</title>
        <authorList>
            <person name="Cheeseman K."/>
            <person name="Ropars J."/>
            <person name="Renault P."/>
            <person name="Dupont J."/>
            <person name="Gouzy J."/>
            <person name="Branca A."/>
            <person name="Abraham A.L."/>
            <person name="Ceppi M."/>
            <person name="Conseiller E."/>
            <person name="Debuchy R."/>
            <person name="Malagnac F."/>
            <person name="Goarin A."/>
            <person name="Silar P."/>
            <person name="Lacoste S."/>
            <person name="Sallet E."/>
            <person name="Bensimon A."/>
            <person name="Giraud T."/>
            <person name="Brygoo Y."/>
        </authorList>
    </citation>
    <scope>NUCLEOTIDE SEQUENCE [LARGE SCALE GENOMIC DNA]</scope>
    <source>
        <strain evidence="2">FM 013</strain>
    </source>
</reference>
<keyword evidence="2" id="KW-1185">Reference proteome</keyword>